<reference evidence="1" key="1">
    <citation type="journal article" date="2014" name="Int. J. Syst. Evol. Microbiol.">
        <title>Complete genome sequence of Corynebacterium casei LMG S-19264T (=DSM 44701T), isolated from a smear-ripened cheese.</title>
        <authorList>
            <consortium name="US DOE Joint Genome Institute (JGI-PGF)"/>
            <person name="Walter F."/>
            <person name="Albersmeier A."/>
            <person name="Kalinowski J."/>
            <person name="Ruckert C."/>
        </authorList>
    </citation>
    <scope>NUCLEOTIDE SEQUENCE</scope>
    <source>
        <strain evidence="1">CGMCC 1.15448</strain>
    </source>
</reference>
<dbReference type="EMBL" id="BMJC01000009">
    <property type="protein sequence ID" value="GGB25548.1"/>
    <property type="molecule type" value="Genomic_DNA"/>
</dbReference>
<keyword evidence="2" id="KW-1185">Reference proteome</keyword>
<proteinExistence type="predicted"/>
<comment type="caution">
    <text evidence="1">The sequence shown here is derived from an EMBL/GenBank/DDBJ whole genome shotgun (WGS) entry which is preliminary data.</text>
</comment>
<gene>
    <name evidence="1" type="ORF">GCM10011511_56860</name>
</gene>
<evidence type="ECO:0000313" key="2">
    <source>
        <dbReference type="Proteomes" id="UP000607559"/>
    </source>
</evidence>
<dbReference type="AlphaFoldDB" id="A0A8J2UKC4"/>
<name>A0A8J2UKC4_9BACT</name>
<organism evidence="1 2">
    <name type="scientific">Puia dinghuensis</name>
    <dbReference type="NCBI Taxonomy" id="1792502"/>
    <lineage>
        <taxon>Bacteria</taxon>
        <taxon>Pseudomonadati</taxon>
        <taxon>Bacteroidota</taxon>
        <taxon>Chitinophagia</taxon>
        <taxon>Chitinophagales</taxon>
        <taxon>Chitinophagaceae</taxon>
        <taxon>Puia</taxon>
    </lineage>
</organism>
<reference evidence="1" key="2">
    <citation type="submission" date="2020-09" db="EMBL/GenBank/DDBJ databases">
        <authorList>
            <person name="Sun Q."/>
            <person name="Zhou Y."/>
        </authorList>
    </citation>
    <scope>NUCLEOTIDE SEQUENCE</scope>
    <source>
        <strain evidence="1">CGMCC 1.15448</strain>
    </source>
</reference>
<accession>A0A8J2UKC4</accession>
<dbReference type="Proteomes" id="UP000607559">
    <property type="component" value="Unassembled WGS sequence"/>
</dbReference>
<sequence length="62" mass="7058">MTIDELAVMDNWDLGRLLIDKANNLKQLQTNGGTTAQLNECSQDMKLILDLLQDRGWIEDKP</sequence>
<protein>
    <submittedName>
        <fullName evidence="1">Uncharacterized protein</fullName>
    </submittedName>
</protein>
<evidence type="ECO:0000313" key="1">
    <source>
        <dbReference type="EMBL" id="GGB25548.1"/>
    </source>
</evidence>